<name>I3CFU7_9GAMM</name>
<protein>
    <submittedName>
        <fullName evidence="2">Uncharacterized protein</fullName>
    </submittedName>
</protein>
<sequence length="274" mass="31802">MAIKITEQLRNRLKGLEVEQLRQEGDLKKLRDFKRIVHDFESVLSRIDSYQIEKEDFDYATLRDMDEISRLEAKLHKIETEYEVKDYNERRYFEEIHKLKKELLHENEPQQPTEELDEDEQYLAELNQLKASLLLADMEKKIAQSAPARTATPPPKNKTETVKHASPVKPSQPPAMNNKAPAIQSAVAPVAKVAKKVTPATPKAEPKATKPTTEAYVICLIFNKDHPKEWSDDAGGGWREKGLGMRYTDQEQVKRIYQKLKQQWPDYPLRVIKR</sequence>
<dbReference type="AlphaFoldDB" id="I3CFU7"/>
<keyword evidence="3" id="KW-1185">Reference proteome</keyword>
<accession>I3CFU7</accession>
<evidence type="ECO:0000313" key="3">
    <source>
        <dbReference type="Proteomes" id="UP000005744"/>
    </source>
</evidence>
<organism evidence="2 3">
    <name type="scientific">Beggiatoa alba B18LD</name>
    <dbReference type="NCBI Taxonomy" id="395493"/>
    <lineage>
        <taxon>Bacteria</taxon>
        <taxon>Pseudomonadati</taxon>
        <taxon>Pseudomonadota</taxon>
        <taxon>Gammaproteobacteria</taxon>
        <taxon>Thiotrichales</taxon>
        <taxon>Thiotrichaceae</taxon>
        <taxon>Beggiatoa</taxon>
    </lineage>
</organism>
<evidence type="ECO:0000313" key="2">
    <source>
        <dbReference type="EMBL" id="EIJ42490.1"/>
    </source>
</evidence>
<dbReference type="Proteomes" id="UP000005744">
    <property type="component" value="Unassembled WGS sequence"/>
</dbReference>
<gene>
    <name evidence="2" type="ORF">BegalDRAFT_1611</name>
</gene>
<reference evidence="2 3" key="1">
    <citation type="submission" date="2011-11" db="EMBL/GenBank/DDBJ databases">
        <title>Improved High-Quality Draft sequence of Beggiatoa alba B18lD.</title>
        <authorList>
            <consortium name="US DOE Joint Genome Institute"/>
            <person name="Lucas S."/>
            <person name="Han J."/>
            <person name="Lapidus A."/>
            <person name="Cheng J.-F."/>
            <person name="Goodwin L."/>
            <person name="Pitluck S."/>
            <person name="Peters L."/>
            <person name="Mikhailova N."/>
            <person name="Held B."/>
            <person name="Detter J.C."/>
            <person name="Han C."/>
            <person name="Tapia R."/>
            <person name="Land M."/>
            <person name="Hauser L."/>
            <person name="Kyrpides N."/>
            <person name="Ivanova N."/>
            <person name="Pagani I."/>
            <person name="Samuel K."/>
            <person name="Teske A."/>
            <person name="Mueller J."/>
            <person name="Woyke T."/>
        </authorList>
    </citation>
    <scope>NUCLEOTIDE SEQUENCE [LARGE SCALE GENOMIC DNA]</scope>
    <source>
        <strain evidence="2 3">B18LD</strain>
    </source>
</reference>
<dbReference type="HOGENOM" id="CLU_1014360_0_0_6"/>
<feature type="region of interest" description="Disordered" evidence="1">
    <location>
        <begin position="145"/>
        <end position="178"/>
    </location>
</feature>
<evidence type="ECO:0000256" key="1">
    <source>
        <dbReference type="SAM" id="MobiDB-lite"/>
    </source>
</evidence>
<proteinExistence type="predicted"/>
<dbReference type="OrthoDB" id="5625911at2"/>
<dbReference type="RefSeq" id="WP_002685491.1">
    <property type="nucleotide sequence ID" value="NZ_JH600070.1"/>
</dbReference>
<dbReference type="EMBL" id="JH600070">
    <property type="protein sequence ID" value="EIJ42490.1"/>
    <property type="molecule type" value="Genomic_DNA"/>
</dbReference>